<keyword evidence="3" id="KW-0808">Transferase</keyword>
<dbReference type="Proteomes" id="UP000182057">
    <property type="component" value="Unassembled WGS sequence"/>
</dbReference>
<proteinExistence type="predicted"/>
<sequence length="325" mass="37719">MQKIIRPVETALLKKELTPEKRLRRTNKSDNEIYIVTAHDSPNVMREIGRQREIAFRHYGGGTGRAIDIDEFDTMERGYRQLIVWSPEDEQILGGYRFLIGSDVQYDTQGRPILATAHLFHFSKHFLNDYLPYTVELGRSFVSLDYQATLGRSKGIFVLDNLWDGLGALTVIDPAMKYFYGKVTMYTTYNVEARDMILYFLRLHFPDPDKLVEPIAPLQTGMDEEKMKQLFCHDHFKDNLRVLNQEVRKYGINVPPLISAYMSLSPKMRTFGTAINREFGNVEETGILIATDEILEEKKKRHIETYLKEMTHCKARQDDSTSDMD</sequence>
<dbReference type="GO" id="GO:0016746">
    <property type="term" value="F:acyltransferase activity"/>
    <property type="evidence" value="ECO:0007669"/>
    <property type="project" value="UniProtKB-KW"/>
</dbReference>
<evidence type="ECO:0000256" key="1">
    <source>
        <dbReference type="ARBA" id="ARBA00005189"/>
    </source>
</evidence>
<dbReference type="OrthoDB" id="1113830at2"/>
<dbReference type="RefSeq" id="WP_060830758.1">
    <property type="nucleotide sequence ID" value="NZ_CALHNL010000051.1"/>
</dbReference>
<dbReference type="PANTHER" id="PTHR37323:SF1">
    <property type="entry name" value="L-ORNITHINE N(ALPHA)-ACYLTRANSFERASE"/>
    <property type="match status" value="1"/>
</dbReference>
<evidence type="ECO:0008006" key="8">
    <source>
        <dbReference type="Google" id="ProtNLM"/>
    </source>
</evidence>
<dbReference type="EMBL" id="FMMM01000016">
    <property type="protein sequence ID" value="SCQ18434.1"/>
    <property type="molecule type" value="Genomic_DNA"/>
</dbReference>
<evidence type="ECO:0000313" key="7">
    <source>
        <dbReference type="Proteomes" id="UP000182057"/>
    </source>
</evidence>
<organism evidence="6 7">
    <name type="scientific">Tannerella forsythia</name>
    <name type="common">Bacteroides forsythus</name>
    <dbReference type="NCBI Taxonomy" id="28112"/>
    <lineage>
        <taxon>Bacteria</taxon>
        <taxon>Pseudomonadati</taxon>
        <taxon>Bacteroidota</taxon>
        <taxon>Bacteroidia</taxon>
        <taxon>Bacteroidales</taxon>
        <taxon>Tannerellaceae</taxon>
        <taxon>Tannerella</taxon>
    </lineage>
</organism>
<keyword evidence="4" id="KW-0443">Lipid metabolism</keyword>
<dbReference type="AlphaFoldDB" id="A0A1D3UE49"/>
<gene>
    <name evidence="6" type="ORF">TFUB20_00359</name>
</gene>
<accession>A0A1D3UE49</accession>
<keyword evidence="2" id="KW-0444">Lipid biosynthesis</keyword>
<evidence type="ECO:0000256" key="4">
    <source>
        <dbReference type="ARBA" id="ARBA00023098"/>
    </source>
</evidence>
<dbReference type="SUPFAM" id="SSF55729">
    <property type="entry name" value="Acyl-CoA N-acyltransferases (Nat)"/>
    <property type="match status" value="1"/>
</dbReference>
<evidence type="ECO:0000256" key="5">
    <source>
        <dbReference type="ARBA" id="ARBA00023315"/>
    </source>
</evidence>
<evidence type="ECO:0000313" key="6">
    <source>
        <dbReference type="EMBL" id="SCQ18434.1"/>
    </source>
</evidence>
<dbReference type="PANTHER" id="PTHR37323">
    <property type="entry name" value="GCN5-RELATED N-ACETYLTRANSFERASE"/>
    <property type="match status" value="1"/>
</dbReference>
<evidence type="ECO:0000256" key="3">
    <source>
        <dbReference type="ARBA" id="ARBA00022679"/>
    </source>
</evidence>
<dbReference type="InterPro" id="IPR052351">
    <property type="entry name" value="Ornithine_N-alpha-AT"/>
</dbReference>
<protein>
    <recommendedName>
        <fullName evidence="8">Hemolysin</fullName>
    </recommendedName>
</protein>
<dbReference type="Pfam" id="PF13444">
    <property type="entry name" value="Acetyltransf_5"/>
    <property type="match status" value="1"/>
</dbReference>
<name>A0A1D3UE49_TANFO</name>
<dbReference type="GO" id="GO:0006629">
    <property type="term" value="P:lipid metabolic process"/>
    <property type="evidence" value="ECO:0007669"/>
    <property type="project" value="UniProtKB-KW"/>
</dbReference>
<keyword evidence="5" id="KW-0012">Acyltransferase</keyword>
<comment type="pathway">
    <text evidence="1">Lipid metabolism.</text>
</comment>
<reference evidence="6 7" key="1">
    <citation type="submission" date="2016-09" db="EMBL/GenBank/DDBJ databases">
        <authorList>
            <person name="Capua I."/>
            <person name="De Benedictis P."/>
            <person name="Joannis T."/>
            <person name="Lombin L.H."/>
            <person name="Cattoli G."/>
        </authorList>
    </citation>
    <scope>NUCLEOTIDE SEQUENCE [LARGE SCALE GENOMIC DNA]</scope>
    <source>
        <strain evidence="6 7">UB20</strain>
    </source>
</reference>
<dbReference type="InterPro" id="IPR016181">
    <property type="entry name" value="Acyl_CoA_acyltransferase"/>
</dbReference>
<evidence type="ECO:0000256" key="2">
    <source>
        <dbReference type="ARBA" id="ARBA00022516"/>
    </source>
</evidence>